<dbReference type="InterPro" id="IPR037925">
    <property type="entry name" value="FlgE/F/G-like"/>
</dbReference>
<organism evidence="10 11">
    <name type="scientific">Centipeda periodontii DSM 2778</name>
    <dbReference type="NCBI Taxonomy" id="888060"/>
    <lineage>
        <taxon>Bacteria</taxon>
        <taxon>Bacillati</taxon>
        <taxon>Bacillota</taxon>
        <taxon>Negativicutes</taxon>
        <taxon>Selenomonadales</taxon>
        <taxon>Selenomonadaceae</taxon>
        <taxon>Centipeda</taxon>
    </lineage>
</organism>
<keyword evidence="4 5" id="KW-0975">Bacterial flagellum</keyword>
<sequence length="698" mass="72463">MQRWLSFALSQKAKERFIMMRSMFSGVSGLKGHQTRMDVVGNNIANVNTTGFKASRVTFADMISQNLSGAAAPTGTVGGVNAKQIGLGMAVASTDLIYTNGSVQQTGKNTDVAISRGDGLFVVKRGNQQYYTRNGAFVFDGEGNLTLPNSGLYVQGYMANNGVLNVAGDNTTKIQIPAGKSMEATVTSTASYTKNLNASTPGYEVGNILVRYADGTSETTGNYTPNEVGKLVLTMDNGKKIYLDSSAPAQTVGTNPTGTLYSSTISNVTASATGHVDATLEMDPANSSSPKEINGSSTTVITRTGATSLTSGTYAYGDRFNISGKITSVVSSPPSDVILTLGTDNTINPGSVVTVKVPNPTSFTYAVGDTYTGQLKVTSLTPQAGATVTTADGNSAKLTAALPAITSTSTPYAHTGSATDGTIKSITRESTYQFSGKTVSGVVLNTKSGTSVDGLIGKSYARNDTFYPSVASTIEVYDSLGAKHSVPVVYTKTANNTWQLSLGSGGDTFNITEADGTSTTVSLTKTDLTFDTAGAYVSGSASLNLTYTNGAAPQQVSLNLAAITQFSGTSTIAATSDGNAAGTLASVDIDSSGVITGTYTNGVRQKEAQIAMAQFNNPSGLTKMGGNLYQESNNSGTRTISGASDIGTELTTSALEMSNVDIADQFSDMIITQRGFQSNSKIITVSDEMLETLINMKR</sequence>
<protein>
    <recommendedName>
        <fullName evidence="3 5">Flagellar hook protein FlgE</fullName>
    </recommendedName>
</protein>
<evidence type="ECO:0000259" key="7">
    <source>
        <dbReference type="Pfam" id="PF06429"/>
    </source>
</evidence>
<evidence type="ECO:0000256" key="2">
    <source>
        <dbReference type="ARBA" id="ARBA00009677"/>
    </source>
</evidence>
<dbReference type="EMBL" id="AFHQ01000057">
    <property type="protein sequence ID" value="EGK57336.1"/>
    <property type="molecule type" value="Genomic_DNA"/>
</dbReference>
<reference evidence="10 11" key="1">
    <citation type="submission" date="2011-04" db="EMBL/GenBank/DDBJ databases">
        <authorList>
            <person name="Muzny D."/>
            <person name="Qin X."/>
            <person name="Deng J."/>
            <person name="Jiang H."/>
            <person name="Liu Y."/>
            <person name="Qu J."/>
            <person name="Song X.-Z."/>
            <person name="Zhang L."/>
            <person name="Thornton R."/>
            <person name="Coyle M."/>
            <person name="Francisco L."/>
            <person name="Jackson L."/>
            <person name="Javaid M."/>
            <person name="Korchina V."/>
            <person name="Kovar C."/>
            <person name="Mata R."/>
            <person name="Mathew T."/>
            <person name="Ngo R."/>
            <person name="Nguyen L."/>
            <person name="Nguyen N."/>
            <person name="Okwuonu G."/>
            <person name="Ongeri F."/>
            <person name="Pham C."/>
            <person name="Simmons D."/>
            <person name="Wilczek-Boney K."/>
            <person name="Hale W."/>
            <person name="Jakkamsetti A."/>
            <person name="Pham P."/>
            <person name="Ruth R."/>
            <person name="San Lucas F."/>
            <person name="Warren J."/>
            <person name="Zhang J."/>
            <person name="Zhao Z."/>
            <person name="Zhou C."/>
            <person name="Zhu D."/>
            <person name="Lee S."/>
            <person name="Bess C."/>
            <person name="Blankenburg K."/>
            <person name="Forbes L."/>
            <person name="Fu Q."/>
            <person name="Gubbala S."/>
            <person name="Hirani K."/>
            <person name="Jayaseelan J.C."/>
            <person name="Lara F."/>
            <person name="Munidasa M."/>
            <person name="Palculict T."/>
            <person name="Patil S."/>
            <person name="Pu L.-L."/>
            <person name="Saada N."/>
            <person name="Tang L."/>
            <person name="Weissenberger G."/>
            <person name="Zhu Y."/>
            <person name="Hemphill L."/>
            <person name="Shang Y."/>
            <person name="Youmans B."/>
            <person name="Ayvaz T."/>
            <person name="Ross M."/>
            <person name="Santibanez J."/>
            <person name="Aqrawi P."/>
            <person name="Gross S."/>
            <person name="Joshi V."/>
            <person name="Fowler G."/>
            <person name="Nazareth L."/>
            <person name="Reid J."/>
            <person name="Worley K."/>
            <person name="Petrosino J."/>
            <person name="Highlander S."/>
            <person name="Gibbs R."/>
        </authorList>
    </citation>
    <scope>NUCLEOTIDE SEQUENCE [LARGE SCALE GENOMIC DNA]</scope>
    <source>
        <strain evidence="10 11">DSM 2778</strain>
    </source>
</reference>
<dbReference type="PANTHER" id="PTHR30435:SF1">
    <property type="entry name" value="FLAGELLAR HOOK PROTEIN FLGE"/>
    <property type="match status" value="1"/>
</dbReference>
<dbReference type="SUPFAM" id="SSF117143">
    <property type="entry name" value="Flagellar hook protein flgE"/>
    <property type="match status" value="1"/>
</dbReference>
<evidence type="ECO:0000256" key="5">
    <source>
        <dbReference type="RuleBase" id="RU362116"/>
    </source>
</evidence>
<dbReference type="GO" id="GO:0005829">
    <property type="term" value="C:cytosol"/>
    <property type="evidence" value="ECO:0007669"/>
    <property type="project" value="TreeGrafter"/>
</dbReference>
<dbReference type="InterPro" id="IPR020013">
    <property type="entry name" value="Flagellar_FlgE/F/G"/>
</dbReference>
<dbReference type="PROSITE" id="PS00588">
    <property type="entry name" value="FLAGELLA_BB_ROD"/>
    <property type="match status" value="1"/>
</dbReference>
<dbReference type="GO" id="GO:0009424">
    <property type="term" value="C:bacterial-type flagellum hook"/>
    <property type="evidence" value="ECO:0007669"/>
    <property type="project" value="TreeGrafter"/>
</dbReference>
<dbReference type="PANTHER" id="PTHR30435">
    <property type="entry name" value="FLAGELLAR PROTEIN"/>
    <property type="match status" value="1"/>
</dbReference>
<dbReference type="InterPro" id="IPR019776">
    <property type="entry name" value="Flagellar_basal_body_rod_CS"/>
</dbReference>
<gene>
    <name evidence="10" type="primary">flgE2</name>
    <name evidence="10" type="ORF">HMPREF9081_2340</name>
</gene>
<evidence type="ECO:0000256" key="3">
    <source>
        <dbReference type="ARBA" id="ARBA00019015"/>
    </source>
</evidence>
<dbReference type="eggNOG" id="COG1749">
    <property type="taxonomic scope" value="Bacteria"/>
</dbReference>
<dbReference type="Pfam" id="PF06429">
    <property type="entry name" value="Flg_bbr_C"/>
    <property type="match status" value="1"/>
</dbReference>
<evidence type="ECO:0000259" key="8">
    <source>
        <dbReference type="Pfam" id="PF07559"/>
    </source>
</evidence>
<feature type="domain" description="Flagellar basal-body/hook protein C-terminal" evidence="7">
    <location>
        <begin position="653"/>
        <end position="696"/>
    </location>
</feature>
<dbReference type="InterPro" id="IPR011491">
    <property type="entry name" value="FlgE_D2"/>
</dbReference>
<feature type="domain" description="Flagellar hook protein FlgE/F/G-like D1" evidence="9">
    <location>
        <begin position="116"/>
        <end position="180"/>
    </location>
</feature>
<evidence type="ECO:0000313" key="10">
    <source>
        <dbReference type="EMBL" id="EGK57336.1"/>
    </source>
</evidence>
<evidence type="ECO:0000256" key="1">
    <source>
        <dbReference type="ARBA" id="ARBA00004117"/>
    </source>
</evidence>
<dbReference type="Pfam" id="PF22692">
    <property type="entry name" value="LlgE_F_G_D1"/>
    <property type="match status" value="1"/>
</dbReference>
<evidence type="ECO:0000313" key="11">
    <source>
        <dbReference type="Proteomes" id="UP000004067"/>
    </source>
</evidence>
<feature type="domain" description="Flagellar hook protein FlgE D2" evidence="8">
    <location>
        <begin position="471"/>
        <end position="578"/>
    </location>
</feature>
<proteinExistence type="inferred from homology"/>
<dbReference type="GO" id="GO:0071978">
    <property type="term" value="P:bacterial-type flagellum-dependent swarming motility"/>
    <property type="evidence" value="ECO:0007669"/>
    <property type="project" value="TreeGrafter"/>
</dbReference>
<dbReference type="InterPro" id="IPR001444">
    <property type="entry name" value="Flag_bb_rod_N"/>
</dbReference>
<dbReference type="GO" id="GO:0009425">
    <property type="term" value="C:bacterial-type flagellum basal body"/>
    <property type="evidence" value="ECO:0007669"/>
    <property type="project" value="UniProtKB-SubCell"/>
</dbReference>
<comment type="subcellular location">
    <subcellularLocation>
        <location evidence="1 5">Bacterial flagellum basal body</location>
    </subcellularLocation>
</comment>
<name>F5RQ04_9FIRM</name>
<comment type="function">
    <text evidence="5">A flexible structure which links the flagellar filament to the drive apparatus in the basal body.</text>
</comment>
<dbReference type="Gene3D" id="2.60.98.20">
    <property type="entry name" value="Flagellar hook protein FlgE"/>
    <property type="match status" value="1"/>
</dbReference>
<dbReference type="Proteomes" id="UP000004067">
    <property type="component" value="Unassembled WGS sequence"/>
</dbReference>
<evidence type="ECO:0000259" key="9">
    <source>
        <dbReference type="Pfam" id="PF22692"/>
    </source>
</evidence>
<dbReference type="Pfam" id="PF00460">
    <property type="entry name" value="Flg_bb_rod"/>
    <property type="match status" value="1"/>
</dbReference>
<dbReference type="HOGENOM" id="CLU_013687_2_1_9"/>
<keyword evidence="10" id="KW-0969">Cilium</keyword>
<dbReference type="STRING" id="888060.HMPREF9081_2340"/>
<evidence type="ECO:0000259" key="6">
    <source>
        <dbReference type="Pfam" id="PF00460"/>
    </source>
</evidence>
<dbReference type="InterPro" id="IPR037058">
    <property type="entry name" value="Falgellar_hook_FlgE_sf"/>
</dbReference>
<dbReference type="Pfam" id="PF07559">
    <property type="entry name" value="FlgE_D2"/>
    <property type="match status" value="1"/>
</dbReference>
<dbReference type="InterPro" id="IPR053967">
    <property type="entry name" value="LlgE_F_G-like_D1"/>
</dbReference>
<keyword evidence="10" id="KW-0282">Flagellum</keyword>
<dbReference type="InterPro" id="IPR010930">
    <property type="entry name" value="Flg_bb/hook_C_dom"/>
</dbReference>
<keyword evidence="10" id="KW-0966">Cell projection</keyword>
<evidence type="ECO:0000256" key="4">
    <source>
        <dbReference type="ARBA" id="ARBA00023143"/>
    </source>
</evidence>
<feature type="domain" description="Flagellar basal body rod protein N-terminal" evidence="6">
    <location>
        <begin position="26"/>
        <end position="53"/>
    </location>
</feature>
<keyword evidence="11" id="KW-1185">Reference proteome</keyword>
<dbReference type="AlphaFoldDB" id="F5RQ04"/>
<comment type="similarity">
    <text evidence="2 5">Belongs to the flagella basal body rod proteins family.</text>
</comment>
<accession>F5RQ04</accession>
<dbReference type="NCBIfam" id="TIGR03506">
    <property type="entry name" value="FlgEFG_subfam"/>
    <property type="match status" value="2"/>
</dbReference>
<comment type="caution">
    <text evidence="10">The sequence shown here is derived from an EMBL/GenBank/DDBJ whole genome shotgun (WGS) entry which is preliminary data.</text>
</comment>